<evidence type="ECO:0008006" key="3">
    <source>
        <dbReference type="Google" id="ProtNLM"/>
    </source>
</evidence>
<sequence length="305" mass="36344">MNLKKLQNKLASYTNIYKVIESEKNITLINILKLSKQNNYFLSRSIQSKHFIEQITQRYEVNNEIIKSSKKIQNKFLQKLKLNTKTPKLWVYITEKEKYETDSYAKHEESLNKNADFKKDIFISIGERANNFCKQKKANVVFEYKKNDVAFLSNFLPKYIENFIENNGYHDINFIINSAKIKDSWLSVLPIEKFNLRLDEVNKFIPNDIDFKNIKIYPNIDNFIESEVHSYLTYITLTLLNESSIVNEKYNLIAQNKIINDLEDRLFVLKKFVNREKRQLEVEEISLLSYKKDLIHQRKGKDDQK</sequence>
<proteinExistence type="predicted"/>
<protein>
    <recommendedName>
        <fullName evidence="3">ATP synthase gamma chain</fullName>
    </recommendedName>
</protein>
<keyword evidence="2" id="KW-1185">Reference proteome</keyword>
<dbReference type="EMBL" id="CP148066">
    <property type="protein sequence ID" value="WXL28292.1"/>
    <property type="molecule type" value="Genomic_DNA"/>
</dbReference>
<reference evidence="1" key="1">
    <citation type="submission" date="2024-03" db="EMBL/GenBank/DDBJ databases">
        <title>Complete genome sequence of Mycoplasma gypis type strain B1/T1.</title>
        <authorList>
            <person name="Spergser J."/>
        </authorList>
    </citation>
    <scope>NUCLEOTIDE SEQUENCE [LARGE SCALE GENOMIC DNA]</scope>
    <source>
        <strain evidence="1">B1/T1</strain>
    </source>
</reference>
<name>A0ABZ2RMS4_9BACT</name>
<dbReference type="RefSeq" id="WP_205498124.1">
    <property type="nucleotide sequence ID" value="NZ_CP148066.1"/>
</dbReference>
<dbReference type="Proteomes" id="UP001460679">
    <property type="component" value="Chromosome"/>
</dbReference>
<evidence type="ECO:0000313" key="2">
    <source>
        <dbReference type="Proteomes" id="UP001460679"/>
    </source>
</evidence>
<accession>A0ABZ2RMS4</accession>
<dbReference type="NCBIfam" id="NF045933">
    <property type="entry name" value="MSC_0622_gamma"/>
    <property type="match status" value="1"/>
</dbReference>
<organism evidence="1 2">
    <name type="scientific">[Mycoplasma] gypis</name>
    <dbReference type="NCBI Taxonomy" id="92404"/>
    <lineage>
        <taxon>Bacteria</taxon>
        <taxon>Bacillati</taxon>
        <taxon>Mycoplasmatota</taxon>
        <taxon>Mycoplasmoidales</taxon>
        <taxon>Metamycoplasmataceae</taxon>
        <taxon>Metamycoplasma</taxon>
    </lineage>
</organism>
<evidence type="ECO:0000313" key="1">
    <source>
        <dbReference type="EMBL" id="WXL28292.1"/>
    </source>
</evidence>
<gene>
    <name evidence="1" type="ORF">WG616_02910</name>
</gene>